<evidence type="ECO:0000259" key="1">
    <source>
        <dbReference type="Pfam" id="PF04230"/>
    </source>
</evidence>
<feature type="domain" description="Polysaccharide pyruvyl transferase" evidence="1">
    <location>
        <begin position="69"/>
        <end position="213"/>
    </location>
</feature>
<dbReference type="Pfam" id="PF04230">
    <property type="entry name" value="PS_pyruv_trans"/>
    <property type="match status" value="1"/>
</dbReference>
<dbReference type="EMBL" id="QSFT01000029">
    <property type="protein sequence ID" value="RHA73907.1"/>
    <property type="molecule type" value="Genomic_DNA"/>
</dbReference>
<dbReference type="RefSeq" id="WP_118400787.1">
    <property type="nucleotide sequence ID" value="NZ_CABJGD010000029.1"/>
</dbReference>
<evidence type="ECO:0000313" key="3">
    <source>
        <dbReference type="Proteomes" id="UP000283855"/>
    </source>
</evidence>
<protein>
    <recommendedName>
        <fullName evidence="1">Polysaccharide pyruvyl transferase domain-containing protein</fullName>
    </recommendedName>
</protein>
<reference evidence="2 3" key="1">
    <citation type="submission" date="2018-08" db="EMBL/GenBank/DDBJ databases">
        <title>A genome reference for cultivated species of the human gut microbiota.</title>
        <authorList>
            <person name="Zou Y."/>
            <person name="Xue W."/>
            <person name="Luo G."/>
        </authorList>
    </citation>
    <scope>NUCLEOTIDE SEQUENCE [LARGE SCALE GENOMIC DNA]</scope>
    <source>
        <strain evidence="2 3">AM42-38</strain>
    </source>
</reference>
<comment type="caution">
    <text evidence="2">The sequence shown here is derived from an EMBL/GenBank/DDBJ whole genome shotgun (WGS) entry which is preliminary data.</text>
</comment>
<name>A0A413SXA0_9BACT</name>
<dbReference type="AlphaFoldDB" id="A0A413SXA0"/>
<organism evidence="2 3">
    <name type="scientific">Phocaeicola coprophilus</name>
    <dbReference type="NCBI Taxonomy" id="387090"/>
    <lineage>
        <taxon>Bacteria</taxon>
        <taxon>Pseudomonadati</taxon>
        <taxon>Bacteroidota</taxon>
        <taxon>Bacteroidia</taxon>
        <taxon>Bacteroidales</taxon>
        <taxon>Bacteroidaceae</taxon>
        <taxon>Phocaeicola</taxon>
    </lineage>
</organism>
<proteinExistence type="predicted"/>
<dbReference type="InterPro" id="IPR007345">
    <property type="entry name" value="Polysacch_pyruvyl_Trfase"/>
</dbReference>
<accession>A0A413SXA0</accession>
<evidence type="ECO:0000313" key="2">
    <source>
        <dbReference type="EMBL" id="RHA73907.1"/>
    </source>
</evidence>
<gene>
    <name evidence="2" type="ORF">DW921_11845</name>
</gene>
<dbReference type="Proteomes" id="UP000283855">
    <property type="component" value="Unassembled WGS sequence"/>
</dbReference>
<sequence length="290" mass="33559">MKYIKLVYWNKLNLGDLLSPYIVNKLSGLPVKYKDFYFLGIKGQIGLLIDFLKGRRTIKEITKTLFFFEKNLLAVGSIMALGNKKSIVWGSGFMNWNESFRGGKVLAIRGKLTNDKLIAMGFRHCNAFGDPALLLPLIVSPTENKVRDVVIIPHWKEVESFKKKYGEHYKVLDIRTADIENFISELTSCRYVLSTSLHGIILSHAYGIPALWIKKGYIDTDGFKFHDYFSSVDIPFYDGIENFDSYLKEDTWKSLFTEYEKYILPYKNIRDIQKKLLSVAPFRVLSQYKI</sequence>